<proteinExistence type="predicted"/>
<evidence type="ECO:0000313" key="1">
    <source>
        <dbReference type="EMBL" id="KAK3707927.1"/>
    </source>
</evidence>
<accession>A0ACC3N1J7</accession>
<gene>
    <name evidence="1" type="ORF">LTR37_011779</name>
</gene>
<keyword evidence="2" id="KW-1185">Reference proteome</keyword>
<evidence type="ECO:0000313" key="2">
    <source>
        <dbReference type="Proteomes" id="UP001281147"/>
    </source>
</evidence>
<comment type="caution">
    <text evidence="1">The sequence shown here is derived from an EMBL/GenBank/DDBJ whole genome shotgun (WGS) entry which is preliminary data.</text>
</comment>
<sequence>MTRSNVVTLAVRQHPLQAVVTPEHKEKMRKPVDPPPIVQLRVDTRHDSGSNFLVNPFLFMTATLVEADEHEEAPKNNLHDSPLIGQNVSSLHRLKDIDNRDGGFFVFGDISCRRVGRFRLQFNLYEFRKDEEQVLFVESAVSDAFTVVNPKEFRGLMESTTLSRTFSDQGVRLRLRKEPRALTGTKRAWDGTPPASSTSPMHPSTYDTQADHRSYGYGAPLVKRPRTDSDHTPQMYAPPQYAGGPVSQYGNNMHGSSAWSGQAQQSFQNDSVVSLSGSVNPDQTQPLAVAGWQRGGHQGLYPAPVGGTSANTFFAGSNINSSLSRNPPSDSYGQQYPQQYSSRTSSDAYNPGHGLRTPTSGSDNGLGSTHQHGFFQQPTDIHNQLDTIGSGTGQVMAQAVQPSQGMRNYGLHPVSVDPPDYRYQSMQTGRNAAYRHPSQSGTLKLEDSNFPSSQGTYTDSSRDAYQTRTGPFSVSSISLNTGMLNRSFEPMQPTQQQPSYANLTEDELADFKQQPQSYPTPNQTSPMP</sequence>
<name>A0ACC3N1J7_9PEZI</name>
<dbReference type="EMBL" id="JAUTXU010000105">
    <property type="protein sequence ID" value="KAK3707927.1"/>
    <property type="molecule type" value="Genomic_DNA"/>
</dbReference>
<organism evidence="1 2">
    <name type="scientific">Vermiconidia calcicola</name>
    <dbReference type="NCBI Taxonomy" id="1690605"/>
    <lineage>
        <taxon>Eukaryota</taxon>
        <taxon>Fungi</taxon>
        <taxon>Dikarya</taxon>
        <taxon>Ascomycota</taxon>
        <taxon>Pezizomycotina</taxon>
        <taxon>Dothideomycetes</taxon>
        <taxon>Dothideomycetidae</taxon>
        <taxon>Mycosphaerellales</taxon>
        <taxon>Extremaceae</taxon>
        <taxon>Vermiconidia</taxon>
    </lineage>
</organism>
<reference evidence="1" key="1">
    <citation type="submission" date="2023-07" db="EMBL/GenBank/DDBJ databases">
        <title>Black Yeasts Isolated from many extreme environments.</title>
        <authorList>
            <person name="Coleine C."/>
            <person name="Stajich J.E."/>
            <person name="Selbmann L."/>
        </authorList>
    </citation>
    <scope>NUCLEOTIDE SEQUENCE</scope>
    <source>
        <strain evidence="1">CCFEE 5714</strain>
    </source>
</reference>
<protein>
    <submittedName>
        <fullName evidence="1">Uncharacterized protein</fullName>
    </submittedName>
</protein>
<dbReference type="Proteomes" id="UP001281147">
    <property type="component" value="Unassembled WGS sequence"/>
</dbReference>